<comment type="subcellular location">
    <subcellularLocation>
        <location evidence="1">Endoplasmic reticulum</location>
    </subcellularLocation>
    <subcellularLocation>
        <location evidence="3">Golgi apparatus</location>
    </subcellularLocation>
    <subcellularLocation>
        <location evidence="2">Lysosome</location>
    </subcellularLocation>
    <subcellularLocation>
        <location evidence="4">Secreted</location>
    </subcellularLocation>
</comment>
<evidence type="ECO:0000256" key="18">
    <source>
        <dbReference type="ARBA" id="ARBA00023228"/>
    </source>
</evidence>
<evidence type="ECO:0000256" key="9">
    <source>
        <dbReference type="ARBA" id="ARBA00022723"/>
    </source>
</evidence>
<dbReference type="PANTHER" id="PTHR12053:SF3">
    <property type="entry name" value="CARBOXYPEPTIDASE Q"/>
    <property type="match status" value="1"/>
</dbReference>
<feature type="domain" description="Peptidase M28" evidence="21">
    <location>
        <begin position="289"/>
        <end position="475"/>
    </location>
</feature>
<evidence type="ECO:0000256" key="7">
    <source>
        <dbReference type="ARBA" id="ARBA00022645"/>
    </source>
</evidence>
<evidence type="ECO:0000256" key="15">
    <source>
        <dbReference type="ARBA" id="ARBA00023049"/>
    </source>
</evidence>
<evidence type="ECO:0000256" key="6">
    <source>
        <dbReference type="ARBA" id="ARBA00022525"/>
    </source>
</evidence>
<evidence type="ECO:0000256" key="11">
    <source>
        <dbReference type="ARBA" id="ARBA00022801"/>
    </source>
</evidence>
<keyword evidence="13" id="KW-0862">Zinc</keyword>
<evidence type="ECO:0000256" key="19">
    <source>
        <dbReference type="ARBA" id="ARBA00025833"/>
    </source>
</evidence>
<dbReference type="RefSeq" id="WP_105530314.1">
    <property type="nucleotide sequence ID" value="NZ_PUGF01000002.1"/>
</dbReference>
<protein>
    <recommendedName>
        <fullName evidence="5">Carboxypeptidase Q</fullName>
    </recommendedName>
    <alternativeName>
        <fullName evidence="20">Plasma glutamate carboxypeptidase</fullName>
    </alternativeName>
</protein>
<evidence type="ECO:0000256" key="2">
    <source>
        <dbReference type="ARBA" id="ARBA00004371"/>
    </source>
</evidence>
<keyword evidence="15" id="KW-0482">Metalloprotease</keyword>
<name>A0A2S9H3Z9_9BURK</name>
<evidence type="ECO:0000256" key="5">
    <source>
        <dbReference type="ARBA" id="ARBA00014116"/>
    </source>
</evidence>
<evidence type="ECO:0000256" key="17">
    <source>
        <dbReference type="ARBA" id="ARBA00023180"/>
    </source>
</evidence>
<evidence type="ECO:0000256" key="13">
    <source>
        <dbReference type="ARBA" id="ARBA00022833"/>
    </source>
</evidence>
<keyword evidence="8" id="KW-0645">Protease</keyword>
<evidence type="ECO:0000256" key="14">
    <source>
        <dbReference type="ARBA" id="ARBA00023034"/>
    </source>
</evidence>
<reference evidence="22 23" key="1">
    <citation type="submission" date="2018-02" db="EMBL/GenBank/DDBJ databases">
        <title>Solimicrobium silvestre gen. nov., sp. nov., isolated from alpine forest soil.</title>
        <authorList>
            <person name="Margesin R."/>
            <person name="Albuquerque L."/>
            <person name="Zhang D.-C."/>
            <person name="Froufe H.J.C."/>
            <person name="Severino R."/>
            <person name="Roxo I."/>
            <person name="Egas C."/>
            <person name="Da Costa M.S."/>
        </authorList>
    </citation>
    <scope>NUCLEOTIDE SEQUENCE [LARGE SCALE GENOMIC DNA]</scope>
    <source>
        <strain evidence="22 23">S20-91</strain>
    </source>
</reference>
<evidence type="ECO:0000313" key="23">
    <source>
        <dbReference type="Proteomes" id="UP000237839"/>
    </source>
</evidence>
<keyword evidence="23" id="KW-1185">Reference proteome</keyword>
<keyword evidence="9" id="KW-0479">Metal-binding</keyword>
<evidence type="ECO:0000259" key="21">
    <source>
        <dbReference type="Pfam" id="PF04389"/>
    </source>
</evidence>
<dbReference type="PANTHER" id="PTHR12053">
    <property type="entry name" value="PROTEASE FAMILY M28 PLASMA GLUTAMATE CARBOXYPEPTIDASE-RELATED"/>
    <property type="match status" value="1"/>
</dbReference>
<dbReference type="OrthoDB" id="9769665at2"/>
<accession>A0A2S9H3Z9</accession>
<dbReference type="GO" id="GO:0005764">
    <property type="term" value="C:lysosome"/>
    <property type="evidence" value="ECO:0007669"/>
    <property type="project" value="UniProtKB-SubCell"/>
</dbReference>
<dbReference type="GO" id="GO:0070573">
    <property type="term" value="F:metallodipeptidase activity"/>
    <property type="evidence" value="ECO:0007669"/>
    <property type="project" value="InterPro"/>
</dbReference>
<keyword evidence="17" id="KW-0325">Glycoprotein</keyword>
<evidence type="ECO:0000256" key="12">
    <source>
        <dbReference type="ARBA" id="ARBA00022824"/>
    </source>
</evidence>
<comment type="caution">
    <text evidence="22">The sequence shown here is derived from an EMBL/GenBank/DDBJ whole genome shotgun (WGS) entry which is preliminary data.</text>
</comment>
<dbReference type="Gene3D" id="3.50.30.30">
    <property type="match status" value="1"/>
</dbReference>
<evidence type="ECO:0000313" key="22">
    <source>
        <dbReference type="EMBL" id="PRC94596.1"/>
    </source>
</evidence>
<evidence type="ECO:0000256" key="4">
    <source>
        <dbReference type="ARBA" id="ARBA00004613"/>
    </source>
</evidence>
<keyword evidence="7" id="KW-0121">Carboxypeptidase</keyword>
<evidence type="ECO:0000256" key="10">
    <source>
        <dbReference type="ARBA" id="ARBA00022729"/>
    </source>
</evidence>
<keyword evidence="16" id="KW-0865">Zymogen</keyword>
<keyword evidence="6" id="KW-0964">Secreted</keyword>
<dbReference type="InterPro" id="IPR007484">
    <property type="entry name" value="Peptidase_M28"/>
</dbReference>
<evidence type="ECO:0000256" key="20">
    <source>
        <dbReference type="ARBA" id="ARBA00033328"/>
    </source>
</evidence>
<dbReference type="Pfam" id="PF04389">
    <property type="entry name" value="Peptidase_M28"/>
    <property type="match status" value="1"/>
</dbReference>
<gene>
    <name evidence="22" type="ORF">S2091_0599</name>
</gene>
<organism evidence="22 23">
    <name type="scientific">Solimicrobium silvestre</name>
    <dbReference type="NCBI Taxonomy" id="2099400"/>
    <lineage>
        <taxon>Bacteria</taxon>
        <taxon>Pseudomonadati</taxon>
        <taxon>Pseudomonadota</taxon>
        <taxon>Betaproteobacteria</taxon>
        <taxon>Burkholderiales</taxon>
        <taxon>Oxalobacteraceae</taxon>
        <taxon>Solimicrobium</taxon>
    </lineage>
</organism>
<evidence type="ECO:0000256" key="1">
    <source>
        <dbReference type="ARBA" id="ARBA00004240"/>
    </source>
</evidence>
<dbReference type="GO" id="GO:0004180">
    <property type="term" value="F:carboxypeptidase activity"/>
    <property type="evidence" value="ECO:0007669"/>
    <property type="project" value="UniProtKB-KW"/>
</dbReference>
<dbReference type="Gene3D" id="3.40.630.10">
    <property type="entry name" value="Zn peptidases"/>
    <property type="match status" value="1"/>
</dbReference>
<sequence length="498" mass="54152">MQAQSKASASLPYKNSLQTQAKDAMNFFSRKPLMGVLLASLLMHASLVHSQIGTAQLTELPSSAPTSILIKEIADHAELMKNLETICDDVGPRLTGSQQLRTAQAWAMEKLNAYGAVDVHEEAYDLGRPWQRGIARAHLVNANGIALDIVQKAWTVGTNGVIRADVALLDVKTLDEFNAVAPTLRGKIVLVISGPKATPEQNKNIKQYSAEVNRAIHEAHFAAVLLTSDKDNGLQNMWGSPSSRFDRNAGIITSENANLLKRLLARGITPKLEMELTGNFSKESVKAYNVVADFKGTEAADEMVIIGAHLDSWDLGTGATDNGTGVVVAMEILRAMHAQGLHPKRSLRVVLFSGEEQGLLGSKAYLVKHREELAKIQAIIVQDAGSGRIMGFPDMKVEAWYTALTAAIAPAKELGAQDVIYAIGNGSDHDVFFEQGIPAFTPMQDPLDYRSHTHHSQVDTVDHVVLADLMQSAQVMAITVWGLLNGERLPHQEQSEKH</sequence>
<keyword evidence="14" id="KW-0333">Golgi apparatus</keyword>
<dbReference type="InterPro" id="IPR039866">
    <property type="entry name" value="CPQ"/>
</dbReference>
<dbReference type="GO" id="GO:0005576">
    <property type="term" value="C:extracellular region"/>
    <property type="evidence" value="ECO:0007669"/>
    <property type="project" value="UniProtKB-SubCell"/>
</dbReference>
<dbReference type="EMBL" id="PUGF01000002">
    <property type="protein sequence ID" value="PRC94596.1"/>
    <property type="molecule type" value="Genomic_DNA"/>
</dbReference>
<dbReference type="GO" id="GO:0046872">
    <property type="term" value="F:metal ion binding"/>
    <property type="evidence" value="ECO:0007669"/>
    <property type="project" value="UniProtKB-KW"/>
</dbReference>
<evidence type="ECO:0000256" key="16">
    <source>
        <dbReference type="ARBA" id="ARBA00023145"/>
    </source>
</evidence>
<dbReference type="Proteomes" id="UP000237839">
    <property type="component" value="Unassembled WGS sequence"/>
</dbReference>
<evidence type="ECO:0000256" key="3">
    <source>
        <dbReference type="ARBA" id="ARBA00004555"/>
    </source>
</evidence>
<dbReference type="SUPFAM" id="SSF53187">
    <property type="entry name" value="Zn-dependent exopeptidases"/>
    <property type="match status" value="1"/>
</dbReference>
<comment type="subunit">
    <text evidence="19">Homodimer. The monomeric form is inactive while the homodimer is active.</text>
</comment>
<keyword evidence="10" id="KW-0732">Signal</keyword>
<keyword evidence="11" id="KW-0378">Hydrolase</keyword>
<keyword evidence="18" id="KW-0458">Lysosome</keyword>
<dbReference type="AlphaFoldDB" id="A0A2S9H3Z9"/>
<dbReference type="GO" id="GO:0006508">
    <property type="term" value="P:proteolysis"/>
    <property type="evidence" value="ECO:0007669"/>
    <property type="project" value="UniProtKB-KW"/>
</dbReference>
<proteinExistence type="predicted"/>
<keyword evidence="12" id="KW-0256">Endoplasmic reticulum</keyword>
<evidence type="ECO:0000256" key="8">
    <source>
        <dbReference type="ARBA" id="ARBA00022670"/>
    </source>
</evidence>